<evidence type="ECO:0000256" key="2">
    <source>
        <dbReference type="ARBA" id="ARBA00004370"/>
    </source>
</evidence>
<dbReference type="InterPro" id="IPR036396">
    <property type="entry name" value="Cyt_P450_sf"/>
</dbReference>
<keyword evidence="4" id="KW-0349">Heme</keyword>
<dbReference type="EMBL" id="VEPZ02000070">
    <property type="protein sequence ID" value="KAE8734404.1"/>
    <property type="molecule type" value="Genomic_DNA"/>
</dbReference>
<evidence type="ECO:0000256" key="8">
    <source>
        <dbReference type="ARBA" id="ARBA00023033"/>
    </source>
</evidence>
<comment type="caution">
    <text evidence="11">The sequence shown here is derived from an EMBL/GenBank/DDBJ whole genome shotgun (WGS) entry which is preliminary data.</text>
</comment>
<keyword evidence="8" id="KW-0503">Monooxygenase</keyword>
<dbReference type="GO" id="GO:0004497">
    <property type="term" value="F:monooxygenase activity"/>
    <property type="evidence" value="ECO:0007669"/>
    <property type="project" value="UniProtKB-KW"/>
</dbReference>
<evidence type="ECO:0000256" key="9">
    <source>
        <dbReference type="ARBA" id="ARBA00023136"/>
    </source>
</evidence>
<dbReference type="GO" id="GO:0016705">
    <property type="term" value="F:oxidoreductase activity, acting on paired donors, with incorporation or reduction of molecular oxygen"/>
    <property type="evidence" value="ECO:0007669"/>
    <property type="project" value="InterPro"/>
</dbReference>
<dbReference type="InterPro" id="IPR001128">
    <property type="entry name" value="Cyt_P450"/>
</dbReference>
<reference evidence="11" key="1">
    <citation type="submission" date="2019-09" db="EMBL/GenBank/DDBJ databases">
        <title>Draft genome information of white flower Hibiscus syriacus.</title>
        <authorList>
            <person name="Kim Y.-M."/>
        </authorList>
    </citation>
    <scope>NUCLEOTIDE SEQUENCE [LARGE SCALE GENOMIC DNA]</scope>
    <source>
        <strain evidence="11">YM2019G1</strain>
    </source>
</reference>
<evidence type="ECO:0000256" key="3">
    <source>
        <dbReference type="ARBA" id="ARBA00010617"/>
    </source>
</evidence>
<feature type="transmembrane region" description="Helical" evidence="10">
    <location>
        <begin position="12"/>
        <end position="30"/>
    </location>
</feature>
<proteinExistence type="inferred from homology"/>
<dbReference type="Gene3D" id="1.10.630.10">
    <property type="entry name" value="Cytochrome P450"/>
    <property type="match status" value="1"/>
</dbReference>
<dbReference type="InterPro" id="IPR002401">
    <property type="entry name" value="Cyt_P450_E_grp-I"/>
</dbReference>
<dbReference type="GO" id="GO:0016020">
    <property type="term" value="C:membrane"/>
    <property type="evidence" value="ECO:0007669"/>
    <property type="project" value="UniProtKB-SubCell"/>
</dbReference>
<gene>
    <name evidence="11" type="ORF">F3Y22_tig00000765pilonHSYRG00096</name>
</gene>
<evidence type="ECO:0000256" key="6">
    <source>
        <dbReference type="ARBA" id="ARBA00023002"/>
    </source>
</evidence>
<evidence type="ECO:0000256" key="5">
    <source>
        <dbReference type="ARBA" id="ARBA00022723"/>
    </source>
</evidence>
<comment type="cofactor">
    <cofactor evidence="1">
        <name>heme</name>
        <dbReference type="ChEBI" id="CHEBI:30413"/>
    </cofactor>
</comment>
<name>A0A6A3D186_HIBSY</name>
<evidence type="ECO:0000256" key="10">
    <source>
        <dbReference type="SAM" id="Phobius"/>
    </source>
</evidence>
<dbReference type="PANTHER" id="PTHR47943">
    <property type="entry name" value="CYTOCHROME P450 93A3-LIKE"/>
    <property type="match status" value="1"/>
</dbReference>
<evidence type="ECO:0000313" key="12">
    <source>
        <dbReference type="Proteomes" id="UP000436088"/>
    </source>
</evidence>
<evidence type="ECO:0000256" key="4">
    <source>
        <dbReference type="ARBA" id="ARBA00022617"/>
    </source>
</evidence>
<accession>A0A6A3D186</accession>
<keyword evidence="7" id="KW-0408">Iron</keyword>
<dbReference type="Pfam" id="PF00067">
    <property type="entry name" value="p450"/>
    <property type="match status" value="1"/>
</dbReference>
<evidence type="ECO:0000256" key="1">
    <source>
        <dbReference type="ARBA" id="ARBA00001971"/>
    </source>
</evidence>
<protein>
    <submittedName>
        <fullName evidence="11">Cytochrome P450</fullName>
    </submittedName>
</protein>
<organism evidence="11 12">
    <name type="scientific">Hibiscus syriacus</name>
    <name type="common">Rose of Sharon</name>
    <dbReference type="NCBI Taxonomy" id="106335"/>
    <lineage>
        <taxon>Eukaryota</taxon>
        <taxon>Viridiplantae</taxon>
        <taxon>Streptophyta</taxon>
        <taxon>Embryophyta</taxon>
        <taxon>Tracheophyta</taxon>
        <taxon>Spermatophyta</taxon>
        <taxon>Magnoliopsida</taxon>
        <taxon>eudicotyledons</taxon>
        <taxon>Gunneridae</taxon>
        <taxon>Pentapetalae</taxon>
        <taxon>rosids</taxon>
        <taxon>malvids</taxon>
        <taxon>Malvales</taxon>
        <taxon>Malvaceae</taxon>
        <taxon>Malvoideae</taxon>
        <taxon>Hibiscus</taxon>
    </lineage>
</organism>
<dbReference type="GO" id="GO:0020037">
    <property type="term" value="F:heme binding"/>
    <property type="evidence" value="ECO:0007669"/>
    <property type="project" value="InterPro"/>
</dbReference>
<keyword evidence="5" id="KW-0479">Metal-binding</keyword>
<keyword evidence="12" id="KW-1185">Reference proteome</keyword>
<dbReference type="SUPFAM" id="SSF48264">
    <property type="entry name" value="Cytochrome P450"/>
    <property type="match status" value="1"/>
</dbReference>
<keyword evidence="9 10" id="KW-0472">Membrane</keyword>
<dbReference type="PRINTS" id="PR00463">
    <property type="entry name" value="EP450I"/>
</dbReference>
<keyword evidence="10" id="KW-1133">Transmembrane helix</keyword>
<dbReference type="Proteomes" id="UP000436088">
    <property type="component" value="Unassembled WGS sequence"/>
</dbReference>
<dbReference type="AlphaFoldDB" id="A0A6A3D186"/>
<dbReference type="PANTHER" id="PTHR47943:SF8">
    <property type="entry name" value="CYTOCHROME P450"/>
    <property type="match status" value="1"/>
</dbReference>
<dbReference type="GO" id="GO:0005506">
    <property type="term" value="F:iron ion binding"/>
    <property type="evidence" value="ECO:0007669"/>
    <property type="project" value="InterPro"/>
</dbReference>
<comment type="similarity">
    <text evidence="3">Belongs to the cytochrome P450 family.</text>
</comment>
<evidence type="ECO:0000313" key="11">
    <source>
        <dbReference type="EMBL" id="KAE8734404.1"/>
    </source>
</evidence>
<comment type="subcellular location">
    <subcellularLocation>
        <location evidence="2">Membrane</location>
    </subcellularLocation>
</comment>
<keyword evidence="10" id="KW-0812">Transmembrane</keyword>
<evidence type="ECO:0000256" key="7">
    <source>
        <dbReference type="ARBA" id="ARBA00023004"/>
    </source>
</evidence>
<sequence length="380" mass="43086">MSLVLTHYYFQYLIWFITVVVVHSFIKTILKPAGSPFHQSPSSGHLCPTQIFPRPGSTLWPSHGDPPPCISLPCIQLRCCIRNIQNPRAQFLFQARIWFLGRGSRLVAVPQLDKFADIRYQENVKLVESVMNCCKKGKTCKLSSKFTALTNNTICRMAISTRCSGRDNDAAEIKELIHTCLKLSGKIIVGDVLGPLKVLDFSGNEKKLKAALLKYDRLVERIIKEHEEKVSEGFYENQKMDLLDILLEVYRDPTAEVKISMKDIKSFLLVSDIFMAGTDTSSSAMQWAMGELINNPTAFKKLRDEIDSVAGSNRLVKESDIPNLPYHRVVIREILRLHPSAPLIIRECGEDCNVNGYLVKAKTRVLVVAEDDYWIEQNRN</sequence>
<keyword evidence="6" id="KW-0560">Oxidoreductase</keyword>
<dbReference type="PRINTS" id="PR00385">
    <property type="entry name" value="P450"/>
</dbReference>